<name>A0A4R3K4V7_9FIRM</name>
<dbReference type="NCBIfam" id="TIGR00231">
    <property type="entry name" value="small_GTP"/>
    <property type="match status" value="1"/>
</dbReference>
<keyword evidence="2" id="KW-0342">GTP-binding</keyword>
<dbReference type="InterPro" id="IPR009000">
    <property type="entry name" value="Transl_B-barrel_sf"/>
</dbReference>
<proteinExistence type="predicted"/>
<gene>
    <name evidence="4" type="ORF">EDC37_11340</name>
</gene>
<dbReference type="InterPro" id="IPR005225">
    <property type="entry name" value="Small_GTP-bd"/>
</dbReference>
<keyword evidence="4" id="KW-0648">Protein biosynthesis</keyword>
<dbReference type="GO" id="GO:0005525">
    <property type="term" value="F:GTP binding"/>
    <property type="evidence" value="ECO:0007669"/>
    <property type="project" value="UniProtKB-KW"/>
</dbReference>
<evidence type="ECO:0000259" key="3">
    <source>
        <dbReference type="PROSITE" id="PS51722"/>
    </source>
</evidence>
<keyword evidence="1" id="KW-0547">Nucleotide-binding</keyword>
<evidence type="ECO:0000313" key="4">
    <source>
        <dbReference type="EMBL" id="TCS77803.1"/>
    </source>
</evidence>
<dbReference type="Pfam" id="PF00009">
    <property type="entry name" value="GTP_EFTU"/>
    <property type="match status" value="1"/>
</dbReference>
<dbReference type="PRINTS" id="PR00315">
    <property type="entry name" value="ELONGATNFCT"/>
</dbReference>
<dbReference type="PANTHER" id="PTHR43261:SF6">
    <property type="entry name" value="ELONGATION FACTOR G-LIKE PROTEIN"/>
    <property type="match status" value="1"/>
</dbReference>
<dbReference type="PANTHER" id="PTHR43261">
    <property type="entry name" value="TRANSLATION ELONGATION FACTOR G-RELATED"/>
    <property type="match status" value="1"/>
</dbReference>
<dbReference type="InterPro" id="IPR027417">
    <property type="entry name" value="P-loop_NTPase"/>
</dbReference>
<dbReference type="Proteomes" id="UP000295188">
    <property type="component" value="Unassembled WGS sequence"/>
</dbReference>
<dbReference type="Gene3D" id="2.40.30.10">
    <property type="entry name" value="Translation factors"/>
    <property type="match status" value="1"/>
</dbReference>
<dbReference type="GO" id="GO:0003924">
    <property type="term" value="F:GTPase activity"/>
    <property type="evidence" value="ECO:0007669"/>
    <property type="project" value="InterPro"/>
</dbReference>
<accession>A0A4R3K4V7</accession>
<dbReference type="GO" id="GO:0032790">
    <property type="term" value="P:ribosome disassembly"/>
    <property type="evidence" value="ECO:0007669"/>
    <property type="project" value="TreeGrafter"/>
</dbReference>
<organism evidence="4 5">
    <name type="scientific">Pectinatus cerevisiiphilus</name>
    <dbReference type="NCBI Taxonomy" id="86956"/>
    <lineage>
        <taxon>Bacteria</taxon>
        <taxon>Bacillati</taxon>
        <taxon>Bacillota</taxon>
        <taxon>Negativicutes</taxon>
        <taxon>Selenomonadales</taxon>
        <taxon>Selenomonadaceae</taxon>
        <taxon>Pectinatus</taxon>
    </lineage>
</organism>
<evidence type="ECO:0000313" key="5">
    <source>
        <dbReference type="Proteomes" id="UP000295188"/>
    </source>
</evidence>
<feature type="domain" description="Tr-type G" evidence="3">
    <location>
        <begin position="7"/>
        <end position="278"/>
    </location>
</feature>
<dbReference type="AlphaFoldDB" id="A0A4R3K4V7"/>
<dbReference type="CDD" id="cd04170">
    <property type="entry name" value="EF-G_bact"/>
    <property type="match status" value="1"/>
</dbReference>
<sequence length="343" mass="37927">MTTYNSTNIRNIAIVGHSKCGKTSIAEACLYKSGSIGRLGKTREGTSALDYEPEEIKRKMSINTSLGACEWQGYKINLLDTPGYPDFTSEVQAAMSVSEAALIVVSASSGVEVSTTKAWHYAQKLSLPRAIFINKLDREYVDFNKTIDELRATFGKGVVPIQIPIGQANSFHGVADLITMNTKVLIKNKTQIYDIPDYMKSAVDTARHMLLESIAEFNDELLEKYLDGKEITETETAAALIEGIVNAKIFPVLCGSAEKCVGFRQLLNSIVEYMPTPYFKTSVGVNPLTQEIEERSTEDAFSSFIFKTVVDQFIGRTSYVKILSGSITENSTLYNPNEKKLND</sequence>
<evidence type="ECO:0000256" key="2">
    <source>
        <dbReference type="ARBA" id="ARBA00023134"/>
    </source>
</evidence>
<dbReference type="RefSeq" id="WP_243642180.1">
    <property type="nucleotide sequence ID" value="NZ_SMAA01000013.1"/>
</dbReference>
<keyword evidence="5" id="KW-1185">Reference proteome</keyword>
<protein>
    <submittedName>
        <fullName evidence="4">Elongation factor G</fullName>
    </submittedName>
</protein>
<reference evidence="4 5" key="1">
    <citation type="submission" date="2019-03" db="EMBL/GenBank/DDBJ databases">
        <title>Genomic Encyclopedia of Type Strains, Phase IV (KMG-IV): sequencing the most valuable type-strain genomes for metagenomic binning, comparative biology and taxonomic classification.</title>
        <authorList>
            <person name="Goeker M."/>
        </authorList>
    </citation>
    <scope>NUCLEOTIDE SEQUENCE [LARGE SCALE GENOMIC DNA]</scope>
    <source>
        <strain evidence="4 5">DSM 20467</strain>
    </source>
</reference>
<comment type="caution">
    <text evidence="4">The sequence shown here is derived from an EMBL/GenBank/DDBJ whole genome shotgun (WGS) entry which is preliminary data.</text>
</comment>
<dbReference type="GO" id="GO:0003746">
    <property type="term" value="F:translation elongation factor activity"/>
    <property type="evidence" value="ECO:0007669"/>
    <property type="project" value="UniProtKB-KW"/>
</dbReference>
<dbReference type="SUPFAM" id="SSF50447">
    <property type="entry name" value="Translation proteins"/>
    <property type="match status" value="1"/>
</dbReference>
<dbReference type="InterPro" id="IPR000795">
    <property type="entry name" value="T_Tr_GTP-bd_dom"/>
</dbReference>
<dbReference type="SUPFAM" id="SSF52540">
    <property type="entry name" value="P-loop containing nucleoside triphosphate hydrolases"/>
    <property type="match status" value="1"/>
</dbReference>
<dbReference type="EMBL" id="SMAA01000013">
    <property type="protein sequence ID" value="TCS77803.1"/>
    <property type="molecule type" value="Genomic_DNA"/>
</dbReference>
<dbReference type="Gene3D" id="3.40.50.300">
    <property type="entry name" value="P-loop containing nucleotide triphosphate hydrolases"/>
    <property type="match status" value="1"/>
</dbReference>
<evidence type="ECO:0000256" key="1">
    <source>
        <dbReference type="ARBA" id="ARBA00022741"/>
    </source>
</evidence>
<keyword evidence="4" id="KW-0251">Elongation factor</keyword>
<dbReference type="PROSITE" id="PS51722">
    <property type="entry name" value="G_TR_2"/>
    <property type="match status" value="1"/>
</dbReference>